<dbReference type="AlphaFoldDB" id="A0AAV3RL74"/>
<evidence type="ECO:0000256" key="4">
    <source>
        <dbReference type="RuleBase" id="RU000363"/>
    </source>
</evidence>
<keyword evidence="3 5" id="KW-0560">Oxidoreductase</keyword>
<evidence type="ECO:0000313" key="6">
    <source>
        <dbReference type="EMBL" id="GAA0175910.1"/>
    </source>
</evidence>
<reference evidence="6 7" key="1">
    <citation type="submission" date="2024-01" db="EMBL/GenBank/DDBJ databases">
        <title>The complete chloroplast genome sequence of Lithospermum erythrorhizon: insights into the phylogenetic relationship among Boraginaceae species and the maternal lineages of purple gromwells.</title>
        <authorList>
            <person name="Okada T."/>
            <person name="Watanabe K."/>
        </authorList>
    </citation>
    <scope>NUCLEOTIDE SEQUENCE [LARGE SCALE GENOMIC DNA]</scope>
</reference>
<proteinExistence type="inferred from homology"/>
<dbReference type="EC" id="1.1.1.-" evidence="5"/>
<sequence>MDKTSDFLGTKRTAVVTGANKGMGLEICRQLASKGITVVLTARDENKGLEALDNLKDSGLSNNVIVQKLDVVDSASVVDLAEFVSNRFGKLDILVNNAAIIGVAIVDQYSLITSSKQGPQFINWHKVSAQSFDLVKECIDTNYYGAKRMVEAFLPLLQSSDSPRIVNISSLTGKLKFVGNEWAQSVLGDEDSLTEEKVNDVLNEFLKDFKANMLETRGWPTYLSAYALAKASLNAYTRILAKKHPRCMVNSVCPGYVKTDLNCNTGPLTAEQGAESPVWLSLLPTGGPSGFFFSRKLVSPF</sequence>
<dbReference type="Proteomes" id="UP001454036">
    <property type="component" value="Unassembled WGS sequence"/>
</dbReference>
<dbReference type="Pfam" id="PF13561">
    <property type="entry name" value="adh_short_C2"/>
    <property type="match status" value="1"/>
</dbReference>
<dbReference type="PANTHER" id="PTHR43490:SF71">
    <property type="entry name" value="SHORT-CHAIN DEHYDROGENASE_REDUCTASE"/>
    <property type="match status" value="1"/>
</dbReference>
<comment type="similarity">
    <text evidence="1 4">Belongs to the short-chain dehydrogenases/reductases (SDR) family.</text>
</comment>
<dbReference type="CDD" id="cd05324">
    <property type="entry name" value="carb_red_PTCR-like_SDR_c"/>
    <property type="match status" value="1"/>
</dbReference>
<protein>
    <recommendedName>
        <fullName evidence="5">Short-chain dehydrogenase/reductase</fullName>
        <ecNumber evidence="5">1.1.1.-</ecNumber>
    </recommendedName>
</protein>
<accession>A0AAV3RL74</accession>
<gene>
    <name evidence="6" type="ORF">LIER_29002</name>
</gene>
<dbReference type="GO" id="GO:0016616">
    <property type="term" value="F:oxidoreductase activity, acting on the CH-OH group of donors, NAD or NADP as acceptor"/>
    <property type="evidence" value="ECO:0007669"/>
    <property type="project" value="InterPro"/>
</dbReference>
<dbReference type="PANTHER" id="PTHR43490">
    <property type="entry name" value="(+)-NEOMENTHOL DEHYDROGENASE"/>
    <property type="match status" value="1"/>
</dbReference>
<keyword evidence="7" id="KW-1185">Reference proteome</keyword>
<dbReference type="Pfam" id="PF00106">
    <property type="entry name" value="adh_short"/>
    <property type="match status" value="1"/>
</dbReference>
<name>A0AAV3RL74_LITER</name>
<evidence type="ECO:0000313" key="7">
    <source>
        <dbReference type="Proteomes" id="UP001454036"/>
    </source>
</evidence>
<organism evidence="6 7">
    <name type="scientific">Lithospermum erythrorhizon</name>
    <name type="common">Purple gromwell</name>
    <name type="synonym">Lithospermum officinale var. erythrorhizon</name>
    <dbReference type="NCBI Taxonomy" id="34254"/>
    <lineage>
        <taxon>Eukaryota</taxon>
        <taxon>Viridiplantae</taxon>
        <taxon>Streptophyta</taxon>
        <taxon>Embryophyta</taxon>
        <taxon>Tracheophyta</taxon>
        <taxon>Spermatophyta</taxon>
        <taxon>Magnoliopsida</taxon>
        <taxon>eudicotyledons</taxon>
        <taxon>Gunneridae</taxon>
        <taxon>Pentapetalae</taxon>
        <taxon>asterids</taxon>
        <taxon>lamiids</taxon>
        <taxon>Boraginales</taxon>
        <taxon>Boraginaceae</taxon>
        <taxon>Boraginoideae</taxon>
        <taxon>Lithospermeae</taxon>
        <taxon>Lithospermum</taxon>
    </lineage>
</organism>
<dbReference type="InterPro" id="IPR036291">
    <property type="entry name" value="NAD(P)-bd_dom_sf"/>
</dbReference>
<keyword evidence="2 5" id="KW-0521">NADP</keyword>
<dbReference type="InterPro" id="IPR002347">
    <property type="entry name" value="SDR_fam"/>
</dbReference>
<evidence type="ECO:0000256" key="2">
    <source>
        <dbReference type="ARBA" id="ARBA00022857"/>
    </source>
</evidence>
<dbReference type="Gene3D" id="3.40.50.720">
    <property type="entry name" value="NAD(P)-binding Rossmann-like Domain"/>
    <property type="match status" value="1"/>
</dbReference>
<dbReference type="SUPFAM" id="SSF51735">
    <property type="entry name" value="NAD(P)-binding Rossmann-fold domains"/>
    <property type="match status" value="1"/>
</dbReference>
<evidence type="ECO:0000256" key="1">
    <source>
        <dbReference type="ARBA" id="ARBA00006484"/>
    </source>
</evidence>
<dbReference type="EMBL" id="BAABME010009837">
    <property type="protein sequence ID" value="GAA0175910.1"/>
    <property type="molecule type" value="Genomic_DNA"/>
</dbReference>
<dbReference type="PRINTS" id="PR00080">
    <property type="entry name" value="SDRFAMILY"/>
</dbReference>
<evidence type="ECO:0000256" key="3">
    <source>
        <dbReference type="ARBA" id="ARBA00023002"/>
    </source>
</evidence>
<dbReference type="GO" id="GO:0016020">
    <property type="term" value="C:membrane"/>
    <property type="evidence" value="ECO:0007669"/>
    <property type="project" value="TreeGrafter"/>
</dbReference>
<dbReference type="PRINTS" id="PR00081">
    <property type="entry name" value="GDHRDH"/>
</dbReference>
<dbReference type="InterPro" id="IPR045313">
    <property type="entry name" value="CBR1-like"/>
</dbReference>
<evidence type="ECO:0000256" key="5">
    <source>
        <dbReference type="RuleBase" id="RU369024"/>
    </source>
</evidence>
<dbReference type="FunFam" id="3.40.50.720:FF:000312">
    <property type="entry name" value="(+)-neomenthol dehydrogenase"/>
    <property type="match status" value="1"/>
</dbReference>
<comment type="caution">
    <text evidence="6">The sequence shown here is derived from an EMBL/GenBank/DDBJ whole genome shotgun (WGS) entry which is preliminary data.</text>
</comment>